<dbReference type="AlphaFoldDB" id="A0A4S8QTD1"/>
<keyword evidence="2" id="KW-1185">Reference proteome</keyword>
<gene>
    <name evidence="1" type="ORF">BGAL_0806g00020</name>
</gene>
<organism evidence="1 2">
    <name type="scientific">Botrytis galanthina</name>
    <dbReference type="NCBI Taxonomy" id="278940"/>
    <lineage>
        <taxon>Eukaryota</taxon>
        <taxon>Fungi</taxon>
        <taxon>Dikarya</taxon>
        <taxon>Ascomycota</taxon>
        <taxon>Pezizomycotina</taxon>
        <taxon>Leotiomycetes</taxon>
        <taxon>Helotiales</taxon>
        <taxon>Sclerotiniaceae</taxon>
        <taxon>Botrytis</taxon>
    </lineage>
</organism>
<evidence type="ECO:0000313" key="1">
    <source>
        <dbReference type="EMBL" id="THV43934.1"/>
    </source>
</evidence>
<name>A0A4S8QTD1_9HELO</name>
<evidence type="ECO:0000313" key="2">
    <source>
        <dbReference type="Proteomes" id="UP000308671"/>
    </source>
</evidence>
<sequence length="92" mass="10433">MSNEDKRGITNAYGCLDPTTQTQYMILRDSDLGRQVATFTDRTERNAFIIKNGAKAGQRSSISAPQIKNPNVRWNGQEWESIVVEIDEKKQT</sequence>
<protein>
    <submittedName>
        <fullName evidence="1">Uncharacterized protein</fullName>
    </submittedName>
</protein>
<comment type="caution">
    <text evidence="1">The sequence shown here is derived from an EMBL/GenBank/DDBJ whole genome shotgun (WGS) entry which is preliminary data.</text>
</comment>
<dbReference type="EMBL" id="PQXL01000801">
    <property type="protein sequence ID" value="THV43934.1"/>
    <property type="molecule type" value="Genomic_DNA"/>
</dbReference>
<accession>A0A4S8QTD1</accession>
<dbReference type="Proteomes" id="UP000308671">
    <property type="component" value="Unassembled WGS sequence"/>
</dbReference>
<reference evidence="1 2" key="1">
    <citation type="submission" date="2017-12" db="EMBL/GenBank/DDBJ databases">
        <title>Comparative genomics of Botrytis spp.</title>
        <authorList>
            <person name="Valero-Jimenez C.A."/>
            <person name="Tapia P."/>
            <person name="Veloso J."/>
            <person name="Silva-Moreno E."/>
            <person name="Staats M."/>
            <person name="Valdes J.H."/>
            <person name="Van Kan J.A.L."/>
        </authorList>
    </citation>
    <scope>NUCLEOTIDE SEQUENCE [LARGE SCALE GENOMIC DNA]</scope>
    <source>
        <strain evidence="1 2">MUCL435</strain>
    </source>
</reference>
<dbReference type="OrthoDB" id="3456809at2759"/>
<proteinExistence type="predicted"/>